<proteinExistence type="predicted"/>
<gene>
    <name evidence="1" type="ORF">S06H3_55821</name>
</gene>
<comment type="caution">
    <text evidence="1">The sequence shown here is derived from an EMBL/GenBank/DDBJ whole genome shotgun (WGS) entry which is preliminary data.</text>
</comment>
<name>X1QXK7_9ZZZZ</name>
<evidence type="ECO:0008006" key="2">
    <source>
        <dbReference type="Google" id="ProtNLM"/>
    </source>
</evidence>
<dbReference type="EMBL" id="BARV01035831">
    <property type="protein sequence ID" value="GAI48024.1"/>
    <property type="molecule type" value="Genomic_DNA"/>
</dbReference>
<sequence>MVDVLEHIPNPTAALKELRRISQYIIFKVPLEDCLILKI</sequence>
<protein>
    <recommendedName>
        <fullName evidence="2">Methyltransferase type 11 domain-containing protein</fullName>
    </recommendedName>
</protein>
<dbReference type="AlphaFoldDB" id="X1QXK7"/>
<accession>X1QXK7</accession>
<reference evidence="1" key="1">
    <citation type="journal article" date="2014" name="Front. Microbiol.">
        <title>High frequency of phylogenetically diverse reductive dehalogenase-homologous genes in deep subseafloor sedimentary metagenomes.</title>
        <authorList>
            <person name="Kawai M."/>
            <person name="Futagami T."/>
            <person name="Toyoda A."/>
            <person name="Takaki Y."/>
            <person name="Nishi S."/>
            <person name="Hori S."/>
            <person name="Arai W."/>
            <person name="Tsubouchi T."/>
            <person name="Morono Y."/>
            <person name="Uchiyama I."/>
            <person name="Ito T."/>
            <person name="Fujiyama A."/>
            <person name="Inagaki F."/>
            <person name="Takami H."/>
        </authorList>
    </citation>
    <scope>NUCLEOTIDE SEQUENCE</scope>
    <source>
        <strain evidence="1">Expedition CK06-06</strain>
    </source>
</reference>
<organism evidence="1">
    <name type="scientific">marine sediment metagenome</name>
    <dbReference type="NCBI Taxonomy" id="412755"/>
    <lineage>
        <taxon>unclassified sequences</taxon>
        <taxon>metagenomes</taxon>
        <taxon>ecological metagenomes</taxon>
    </lineage>
</organism>
<evidence type="ECO:0000313" key="1">
    <source>
        <dbReference type="EMBL" id="GAI48024.1"/>
    </source>
</evidence>
<feature type="non-terminal residue" evidence="1">
    <location>
        <position position="39"/>
    </location>
</feature>